<feature type="compositionally biased region" description="Pro residues" evidence="3">
    <location>
        <begin position="128"/>
        <end position="139"/>
    </location>
</feature>
<proteinExistence type="predicted"/>
<keyword evidence="5" id="KW-1185">Reference proteome</keyword>
<comment type="subcellular location">
    <subcellularLocation>
        <location evidence="1">Nucleus</location>
    </subcellularLocation>
</comment>
<protein>
    <submittedName>
        <fullName evidence="4">Uncharacterized protein</fullName>
    </submittedName>
</protein>
<dbReference type="GO" id="GO:0006355">
    <property type="term" value="P:regulation of DNA-templated transcription"/>
    <property type="evidence" value="ECO:0007669"/>
    <property type="project" value="InterPro"/>
</dbReference>
<comment type="caution">
    <text evidence="4">The sequence shown here is derived from an EMBL/GenBank/DDBJ whole genome shotgun (WGS) entry which is preliminary data.</text>
</comment>
<dbReference type="PROSITE" id="PS00354">
    <property type="entry name" value="HMGI_Y"/>
    <property type="match status" value="1"/>
</dbReference>
<sequence>MYFRRIKAKPVDSHIVLYRFPFPQPLFSSQHPNTFFMPPKPTPPQKRKDRNPTTNPVEDEHDGAGPSNDLDTSKRVPGRPRGSKTASDAAVNSGPPATDGEPALKRPRGRPKKVCHNHVLSHTHTHPLLPPPPFLPPRS</sequence>
<evidence type="ECO:0000256" key="3">
    <source>
        <dbReference type="SAM" id="MobiDB-lite"/>
    </source>
</evidence>
<dbReference type="GO" id="GO:0005634">
    <property type="term" value="C:nucleus"/>
    <property type="evidence" value="ECO:0007669"/>
    <property type="project" value="UniProtKB-SubCell"/>
</dbReference>
<dbReference type="Proteomes" id="UP000886523">
    <property type="component" value="Unassembled WGS sequence"/>
</dbReference>
<feature type="compositionally biased region" description="Basic residues" evidence="3">
    <location>
        <begin position="105"/>
        <end position="125"/>
    </location>
</feature>
<dbReference type="InterPro" id="IPR000637">
    <property type="entry name" value="HMGI/Y_DNA-bd_CS"/>
</dbReference>
<reference evidence="4" key="1">
    <citation type="journal article" date="2020" name="Nat. Commun.">
        <title>Large-scale genome sequencing of mycorrhizal fungi provides insights into the early evolution of symbiotic traits.</title>
        <authorList>
            <person name="Miyauchi S."/>
            <person name="Kiss E."/>
            <person name="Kuo A."/>
            <person name="Drula E."/>
            <person name="Kohler A."/>
            <person name="Sanchez-Garcia M."/>
            <person name="Morin E."/>
            <person name="Andreopoulos B."/>
            <person name="Barry K.W."/>
            <person name="Bonito G."/>
            <person name="Buee M."/>
            <person name="Carver A."/>
            <person name="Chen C."/>
            <person name="Cichocki N."/>
            <person name="Clum A."/>
            <person name="Culley D."/>
            <person name="Crous P.W."/>
            <person name="Fauchery L."/>
            <person name="Girlanda M."/>
            <person name="Hayes R.D."/>
            <person name="Keri Z."/>
            <person name="LaButti K."/>
            <person name="Lipzen A."/>
            <person name="Lombard V."/>
            <person name="Magnuson J."/>
            <person name="Maillard F."/>
            <person name="Murat C."/>
            <person name="Nolan M."/>
            <person name="Ohm R.A."/>
            <person name="Pangilinan J."/>
            <person name="Pereira M.F."/>
            <person name="Perotto S."/>
            <person name="Peter M."/>
            <person name="Pfister S."/>
            <person name="Riley R."/>
            <person name="Sitrit Y."/>
            <person name="Stielow J.B."/>
            <person name="Szollosi G."/>
            <person name="Zifcakova L."/>
            <person name="Stursova M."/>
            <person name="Spatafora J.W."/>
            <person name="Tedersoo L."/>
            <person name="Vaario L.M."/>
            <person name="Yamada A."/>
            <person name="Yan M."/>
            <person name="Wang P."/>
            <person name="Xu J."/>
            <person name="Bruns T."/>
            <person name="Baldrian P."/>
            <person name="Vilgalys R."/>
            <person name="Dunand C."/>
            <person name="Henrissat B."/>
            <person name="Grigoriev I.V."/>
            <person name="Hibbett D."/>
            <person name="Nagy L.G."/>
            <person name="Martin F.M."/>
        </authorList>
    </citation>
    <scope>NUCLEOTIDE SEQUENCE</scope>
    <source>
        <strain evidence="4">UP504</strain>
    </source>
</reference>
<evidence type="ECO:0000313" key="5">
    <source>
        <dbReference type="Proteomes" id="UP000886523"/>
    </source>
</evidence>
<evidence type="ECO:0000313" key="4">
    <source>
        <dbReference type="EMBL" id="KAF9514880.1"/>
    </source>
</evidence>
<gene>
    <name evidence="4" type="ORF">BS47DRAFT_1342664</name>
</gene>
<dbReference type="EMBL" id="MU128956">
    <property type="protein sequence ID" value="KAF9514880.1"/>
    <property type="molecule type" value="Genomic_DNA"/>
</dbReference>
<feature type="region of interest" description="Disordered" evidence="3">
    <location>
        <begin position="29"/>
        <end position="139"/>
    </location>
</feature>
<evidence type="ECO:0000256" key="1">
    <source>
        <dbReference type="ARBA" id="ARBA00004123"/>
    </source>
</evidence>
<keyword evidence="2" id="KW-0539">Nucleus</keyword>
<name>A0A9P6AZT1_9AGAM</name>
<organism evidence="4 5">
    <name type="scientific">Hydnum rufescens UP504</name>
    <dbReference type="NCBI Taxonomy" id="1448309"/>
    <lineage>
        <taxon>Eukaryota</taxon>
        <taxon>Fungi</taxon>
        <taxon>Dikarya</taxon>
        <taxon>Basidiomycota</taxon>
        <taxon>Agaricomycotina</taxon>
        <taxon>Agaricomycetes</taxon>
        <taxon>Cantharellales</taxon>
        <taxon>Hydnaceae</taxon>
        <taxon>Hydnum</taxon>
    </lineage>
</organism>
<accession>A0A9P6AZT1</accession>
<evidence type="ECO:0000256" key="2">
    <source>
        <dbReference type="ARBA" id="ARBA00023242"/>
    </source>
</evidence>
<dbReference type="AlphaFoldDB" id="A0A9P6AZT1"/>